<evidence type="ECO:0000256" key="2">
    <source>
        <dbReference type="SAM" id="MobiDB-lite"/>
    </source>
</evidence>
<organism evidence="3">
    <name type="scientific">Hellea balneolensis</name>
    <dbReference type="NCBI Taxonomy" id="287478"/>
    <lineage>
        <taxon>Bacteria</taxon>
        <taxon>Pseudomonadati</taxon>
        <taxon>Pseudomonadota</taxon>
        <taxon>Alphaproteobacteria</taxon>
        <taxon>Maricaulales</taxon>
        <taxon>Robiginitomaculaceae</taxon>
        <taxon>Hellea</taxon>
    </lineage>
</organism>
<feature type="non-terminal residue" evidence="3">
    <location>
        <position position="575"/>
    </location>
</feature>
<dbReference type="EMBL" id="DRMJ01000298">
    <property type="protein sequence ID" value="HHL43126.1"/>
    <property type="molecule type" value="Genomic_DNA"/>
</dbReference>
<feature type="region of interest" description="Disordered" evidence="2">
    <location>
        <begin position="511"/>
        <end position="556"/>
    </location>
</feature>
<feature type="region of interest" description="Disordered" evidence="2">
    <location>
        <begin position="408"/>
        <end position="479"/>
    </location>
</feature>
<feature type="compositionally biased region" description="Basic residues" evidence="2">
    <location>
        <begin position="7"/>
        <end position="16"/>
    </location>
</feature>
<accession>A0A7C5R4B9</accession>
<evidence type="ECO:0000313" key="3">
    <source>
        <dbReference type="EMBL" id="HHL43126.1"/>
    </source>
</evidence>
<feature type="compositionally biased region" description="Low complexity" evidence="2">
    <location>
        <begin position="547"/>
        <end position="556"/>
    </location>
</feature>
<feature type="compositionally biased region" description="Low complexity" evidence="2">
    <location>
        <begin position="18"/>
        <end position="31"/>
    </location>
</feature>
<feature type="compositionally biased region" description="Polar residues" evidence="2">
    <location>
        <begin position="339"/>
        <end position="349"/>
    </location>
</feature>
<keyword evidence="1" id="KW-0175">Coiled coil</keyword>
<dbReference type="AlphaFoldDB" id="A0A7C5R4B9"/>
<feature type="coiled-coil region" evidence="1">
    <location>
        <begin position="119"/>
        <end position="153"/>
    </location>
</feature>
<feature type="region of interest" description="Disordered" evidence="2">
    <location>
        <begin position="363"/>
        <end position="388"/>
    </location>
</feature>
<reference evidence="3" key="1">
    <citation type="journal article" date="2020" name="mSystems">
        <title>Genome- and Community-Level Interaction Insights into Carbon Utilization and Element Cycling Functions of Hydrothermarchaeota in Hydrothermal Sediment.</title>
        <authorList>
            <person name="Zhou Z."/>
            <person name="Liu Y."/>
            <person name="Xu W."/>
            <person name="Pan J."/>
            <person name="Luo Z.H."/>
            <person name="Li M."/>
        </authorList>
    </citation>
    <scope>NUCLEOTIDE SEQUENCE [LARGE SCALE GENOMIC DNA]</scope>
    <source>
        <strain evidence="3">HyVt-485</strain>
    </source>
</reference>
<comment type="caution">
    <text evidence="3">The sequence shown here is derived from an EMBL/GenBank/DDBJ whole genome shotgun (WGS) entry which is preliminary data.</text>
</comment>
<protein>
    <submittedName>
        <fullName evidence="3">Uncharacterized protein</fullName>
    </submittedName>
</protein>
<feature type="compositionally biased region" description="Pro residues" evidence="2">
    <location>
        <begin position="434"/>
        <end position="444"/>
    </location>
</feature>
<sequence>MAGQSKKPTKVRKNTGRKTAPAKAVAQAKPAAKSRDSLAKLRAHVDDIEKRLKRANSLTRSSVKSLTSAYETLAARSGHEPGELTNQIEALSTQLHSLIEQTRKDVAHDLQVVLEDPRFDTLASALTKANKRLSAAEREQANAIAQINDQIANLATAIDKRLARETRAREAKDHELETRIDDIEAASTEALSMIGKKVVDVSEAIQTRTQSELETIKRQANEHFLAKQKQFEEHRAELERRVEAIEDDQRNTVPSLERRMVTLATRVEALEDARGSAELGEGSVPPPPVYEPAPANPPQSAPPIPSATLSNIPSDVRDAFSPDDPEPITSVPPPVQVYGGQTTDAQSQAAYHMEPVQSEYTGPVEYTGESVNPNDYQTPLPANNPYAERLSGQQPEVLANTYGQQVPSVETPFDGTPSAETPPPPMPDTMTAMAPPPLQVPPAPDALVDPAPETMEAARPGADDSKPKRAGKGGKPSLTLSRPIKLAALMVGVAAIGLIATKTIMPMVFGKPTPSGQSTGQVPQQQLATVEGLDDGDPSGALETLDTPQTQTPPIQTVDAVGDYSETMKAPELGP</sequence>
<feature type="compositionally biased region" description="Polar residues" evidence="2">
    <location>
        <begin position="514"/>
        <end position="528"/>
    </location>
</feature>
<feature type="compositionally biased region" description="Pro residues" evidence="2">
    <location>
        <begin position="284"/>
        <end position="305"/>
    </location>
</feature>
<name>A0A7C5R4B9_9PROT</name>
<feature type="region of interest" description="Disordered" evidence="2">
    <location>
        <begin position="1"/>
        <end position="38"/>
    </location>
</feature>
<proteinExistence type="predicted"/>
<feature type="coiled-coil region" evidence="1">
    <location>
        <begin position="221"/>
        <end position="248"/>
    </location>
</feature>
<dbReference type="Proteomes" id="UP000885830">
    <property type="component" value="Unassembled WGS sequence"/>
</dbReference>
<feature type="region of interest" description="Disordered" evidence="2">
    <location>
        <begin position="273"/>
        <end position="349"/>
    </location>
</feature>
<evidence type="ECO:0000256" key="1">
    <source>
        <dbReference type="SAM" id="Coils"/>
    </source>
</evidence>
<gene>
    <name evidence="3" type="ORF">ENJ42_05875</name>
</gene>
<feature type="compositionally biased region" description="Polar residues" evidence="2">
    <location>
        <begin position="369"/>
        <end position="381"/>
    </location>
</feature>